<feature type="binding site" evidence="6">
    <location>
        <begin position="526"/>
        <end position="527"/>
    </location>
    <ligand>
        <name>alpha-maltose 1-phosphate</name>
        <dbReference type="ChEBI" id="CHEBI:63576"/>
    </ligand>
</feature>
<dbReference type="InterPro" id="IPR017853">
    <property type="entry name" value="GH"/>
</dbReference>
<accession>A0A378I6Z0</accession>
<dbReference type="EMBL" id="UGNW01000001">
    <property type="protein sequence ID" value="STX30939.1"/>
    <property type="molecule type" value="Genomic_DNA"/>
</dbReference>
<evidence type="ECO:0000313" key="8">
    <source>
        <dbReference type="EMBL" id="KTC68346.1"/>
    </source>
</evidence>
<dbReference type="Pfam" id="PF11896">
    <property type="entry name" value="GlgE_dom_N_S"/>
    <property type="match status" value="1"/>
</dbReference>
<dbReference type="SUPFAM" id="SSF51445">
    <property type="entry name" value="(Trans)glycosidases"/>
    <property type="match status" value="1"/>
</dbReference>
<keyword evidence="2 6" id="KW-0328">Glycosyltransferase</keyword>
<feature type="active site" description="Nucleophile" evidence="6">
    <location>
        <position position="384"/>
    </location>
</feature>
<dbReference type="GO" id="GO:0030979">
    <property type="term" value="P:alpha-glucan biosynthetic process"/>
    <property type="evidence" value="ECO:0007669"/>
    <property type="project" value="UniProtKB-UniRule"/>
</dbReference>
<dbReference type="AlphaFoldDB" id="A0A378I6Z0"/>
<dbReference type="Pfam" id="PF00128">
    <property type="entry name" value="Alpha-amylase"/>
    <property type="match status" value="1"/>
</dbReference>
<dbReference type="InterPro" id="IPR013780">
    <property type="entry name" value="Glyco_hydro_b"/>
</dbReference>
<evidence type="ECO:0000256" key="3">
    <source>
        <dbReference type="ARBA" id="ARBA00022679"/>
    </source>
</evidence>
<evidence type="ECO:0000313" key="10">
    <source>
        <dbReference type="Proteomes" id="UP000054735"/>
    </source>
</evidence>
<dbReference type="InterPro" id="IPR006047">
    <property type="entry name" value="GH13_cat_dom"/>
</dbReference>
<feature type="site" description="Transition state stabilizer" evidence="6">
    <location>
        <position position="471"/>
    </location>
</feature>
<dbReference type="Gene3D" id="2.60.40.1180">
    <property type="entry name" value="Golgi alpha-mannosidase II"/>
    <property type="match status" value="1"/>
</dbReference>
<dbReference type="InterPro" id="IPR049171">
    <property type="entry name" value="GLGE_C"/>
</dbReference>
<dbReference type="PANTHER" id="PTHR47786">
    <property type="entry name" value="ALPHA-1,4-GLUCAN:MALTOSE-1-PHOSPHATE MALTOSYLTRANSFERASE"/>
    <property type="match status" value="1"/>
</dbReference>
<feature type="binding site" evidence="6">
    <location>
        <position position="313"/>
    </location>
    <ligand>
        <name>alpha-maltose 1-phosphate</name>
        <dbReference type="ChEBI" id="CHEBI:63576"/>
    </ligand>
</feature>
<evidence type="ECO:0000313" key="11">
    <source>
        <dbReference type="Proteomes" id="UP000255066"/>
    </source>
</evidence>
<dbReference type="Gene3D" id="3.20.20.80">
    <property type="entry name" value="Glycosidases"/>
    <property type="match status" value="1"/>
</dbReference>
<evidence type="ECO:0000256" key="6">
    <source>
        <dbReference type="HAMAP-Rule" id="MF_02124"/>
    </source>
</evidence>
<keyword evidence="4 6" id="KW-0119">Carbohydrate metabolism</keyword>
<dbReference type="EC" id="2.4.99.16" evidence="6"/>
<gene>
    <name evidence="9" type="primary">glgE1</name>
    <name evidence="6" type="synonym">glgE</name>
    <name evidence="8" type="ORF">Lbir_2948</name>
    <name evidence="9" type="ORF">NCTC12437_00706</name>
</gene>
<dbReference type="EMBL" id="LNXT01000048">
    <property type="protein sequence ID" value="KTC68346.1"/>
    <property type="molecule type" value="Genomic_DNA"/>
</dbReference>
<evidence type="ECO:0000256" key="1">
    <source>
        <dbReference type="ARBA" id="ARBA00011738"/>
    </source>
</evidence>
<keyword evidence="3 6" id="KW-0808">Transferase</keyword>
<dbReference type="Pfam" id="PF21702">
    <property type="entry name" value="GLGE_C"/>
    <property type="match status" value="1"/>
</dbReference>
<comment type="subunit">
    <text evidence="1 6">Homodimer.</text>
</comment>
<comment type="catalytic activity">
    <reaction evidence="5 6">
        <text>alpha-maltose 1-phosphate + [(1-&gt;4)-alpha-D-glucosyl](n) = [(1-&gt;4)-alpha-D-glucosyl](n+2) + phosphate</text>
        <dbReference type="Rhea" id="RHEA:42692"/>
        <dbReference type="Rhea" id="RHEA-COMP:9584"/>
        <dbReference type="Rhea" id="RHEA-COMP:10183"/>
        <dbReference type="ChEBI" id="CHEBI:15444"/>
        <dbReference type="ChEBI" id="CHEBI:43474"/>
        <dbReference type="ChEBI" id="CHEBI:63576"/>
        <dbReference type="EC" id="2.4.99.16"/>
    </reaction>
</comment>
<dbReference type="CDD" id="cd11344">
    <property type="entry name" value="AmyAc_GlgE_like"/>
    <property type="match status" value="1"/>
</dbReference>
<dbReference type="OrthoDB" id="9805159at2"/>
<dbReference type="SMART" id="SM00642">
    <property type="entry name" value="Aamy"/>
    <property type="match status" value="1"/>
</dbReference>
<feature type="binding site" evidence="6">
    <location>
        <position position="348"/>
    </location>
    <ligand>
        <name>alpha-maltose 1-phosphate</name>
        <dbReference type="ChEBI" id="CHEBI:63576"/>
    </ligand>
</feature>
<name>A0A378I6Z0_9GAMM</name>
<evidence type="ECO:0000256" key="5">
    <source>
        <dbReference type="ARBA" id="ARBA00048735"/>
    </source>
</evidence>
<comment type="function">
    <text evidence="6">Maltosyltransferase that uses maltose 1-phosphate (M1P) as the sugar donor to elongate linear or branched alpha-(1-&gt;4)-glucans. Is involved in a branched alpha-glucan biosynthetic pathway from trehalose, together with TreS, Mak and GlgB.</text>
</comment>
<evidence type="ECO:0000259" key="7">
    <source>
        <dbReference type="SMART" id="SM00642"/>
    </source>
</evidence>
<reference evidence="9 11" key="2">
    <citation type="submission" date="2018-06" db="EMBL/GenBank/DDBJ databases">
        <authorList>
            <consortium name="Pathogen Informatics"/>
            <person name="Doyle S."/>
        </authorList>
    </citation>
    <scope>NUCLEOTIDE SEQUENCE [LARGE SCALE GENOMIC DNA]</scope>
    <source>
        <strain evidence="9 11">NCTC12437</strain>
    </source>
</reference>
<feature type="active site" description="Proton donor" evidence="6">
    <location>
        <position position="413"/>
    </location>
</feature>
<dbReference type="InterPro" id="IPR021828">
    <property type="entry name" value="GlgE_dom_N/S"/>
</dbReference>
<dbReference type="PANTHER" id="PTHR47786:SF2">
    <property type="entry name" value="GLYCOSYL HYDROLASE FAMILY 13 CATALYTIC DOMAIN-CONTAINING PROTEIN"/>
    <property type="match status" value="1"/>
</dbReference>
<sequence length="656" mass="76630">MDISINNNALSIEGFKRVFITRVNPSIDNGKYPVKRILNDNIIIDADIFTDGIDEIYAELLYKHEIDNDWTRLKLSPPDNDSMKAEFKAKKLGLYYFTVEAWIDEFSTWKKRFIKKLQLKMDVAIEREIGINILENTGKEKPDYIHHVLDNIKHEKSPSKIENLFSKKNIAQWLRDNIKPNLITRYEHLLSLRVDPAKARFSAWYEVFPRSLASSGRHGSFKDLINYLPHIRELGFDVIYLPPIHPIGKTNRKGKNNAVTANNDEPGSPWAIGSELGGHKAIHPELGTYSQFKDLLKAAKSMGIDIAMDFALQCSPDHPYLKEHPEWFRHLPDGTLQYAENPPKKYQDIYPLHFASSEWQEMWREFKSIFDYWIKAGVTLFRVDNPHTKPFIFWEWLIGEIKKEHPDVLFLAEAFTRPKVMYHLAKCGFSQSYTYFTWRNTKEELTTYMQELTSQPIVEFFRPNFWTNTPDILPEYLQKGGRPAFIIRFILAATLSSNYGMYGPVYENCINIPLHEGSEEYLDSEKYELMQNVISSQNIDSIITRVNQVRKQHPALQNTDSIRFHPIDNPQLICYSKHCEATGEVLLIIVNLDYEYKQSGFVHLRQADLHLHQDSFQVHDLLHDETYVWQTGLCYVELDPKKSRCAHIFHIRENPL</sequence>
<dbReference type="InterPro" id="IPR026585">
    <property type="entry name" value="GlgE"/>
</dbReference>
<reference evidence="8 10" key="1">
    <citation type="submission" date="2015-11" db="EMBL/GenBank/DDBJ databases">
        <title>Genomic analysis of 38 Legionella species identifies large and diverse effector repertoires.</title>
        <authorList>
            <person name="Burstein D."/>
            <person name="Amaro F."/>
            <person name="Zusman T."/>
            <person name="Lifshitz Z."/>
            <person name="Cohen O."/>
            <person name="Gilbert J.A."/>
            <person name="Pupko T."/>
            <person name="Shuman H.A."/>
            <person name="Segal G."/>
        </authorList>
    </citation>
    <scope>NUCLEOTIDE SEQUENCE [LARGE SCALE GENOMIC DNA]</scope>
    <source>
        <strain evidence="8 10">CDC#1407-AL-14</strain>
    </source>
</reference>
<evidence type="ECO:0000256" key="4">
    <source>
        <dbReference type="ARBA" id="ARBA00023277"/>
    </source>
</evidence>
<dbReference type="GO" id="GO:0016758">
    <property type="term" value="F:hexosyltransferase activity"/>
    <property type="evidence" value="ECO:0007669"/>
    <property type="project" value="UniProtKB-UniRule"/>
</dbReference>
<proteinExistence type="inferred from homology"/>
<feature type="domain" description="Glycosyl hydrolase family 13 catalytic" evidence="7">
    <location>
        <begin position="206"/>
        <end position="537"/>
    </location>
</feature>
<dbReference type="Proteomes" id="UP000255066">
    <property type="component" value="Unassembled WGS sequence"/>
</dbReference>
<feature type="binding site" evidence="6">
    <location>
        <position position="385"/>
    </location>
    <ligand>
        <name>alpha-maltose 1-phosphate</name>
        <dbReference type="ChEBI" id="CHEBI:63576"/>
    </ligand>
</feature>
<protein>
    <recommendedName>
        <fullName evidence="6">Alpha-1,4-glucan:maltose-1-phosphate maltosyltransferase</fullName>
        <shortName evidence="6">GMPMT</shortName>
        <ecNumber evidence="6">2.4.99.16</ecNumber>
    </recommendedName>
    <alternativeName>
        <fullName evidence="6">(1-&gt;4)-alpha-D-glucan:maltose-1-phosphate alpha-D-maltosyltransferase</fullName>
    </alternativeName>
</protein>
<dbReference type="HAMAP" id="MF_02124">
    <property type="entry name" value="GlgE"/>
    <property type="match status" value="1"/>
</dbReference>
<keyword evidence="10" id="KW-1185">Reference proteome</keyword>
<dbReference type="STRING" id="28083.Lbir_2948"/>
<dbReference type="InterPro" id="IPR013783">
    <property type="entry name" value="Ig-like_fold"/>
</dbReference>
<dbReference type="Gene3D" id="2.60.40.10">
    <property type="entry name" value="Immunoglobulins"/>
    <property type="match status" value="1"/>
</dbReference>
<evidence type="ECO:0000313" key="9">
    <source>
        <dbReference type="EMBL" id="STX30939.1"/>
    </source>
</evidence>
<evidence type="ECO:0000256" key="2">
    <source>
        <dbReference type="ARBA" id="ARBA00022676"/>
    </source>
</evidence>
<dbReference type="Gene3D" id="1.20.58.80">
    <property type="entry name" value="Phosphotransferase system, lactose/cellobiose-type IIA subunit"/>
    <property type="match status" value="1"/>
</dbReference>
<dbReference type="RefSeq" id="WP_058524917.1">
    <property type="nucleotide sequence ID" value="NZ_CAAAHV010000010.1"/>
</dbReference>
<dbReference type="Proteomes" id="UP000054735">
    <property type="component" value="Unassembled WGS sequence"/>
</dbReference>
<organism evidence="9 11">
    <name type="scientific">Legionella birminghamensis</name>
    <dbReference type="NCBI Taxonomy" id="28083"/>
    <lineage>
        <taxon>Bacteria</taxon>
        <taxon>Pseudomonadati</taxon>
        <taxon>Pseudomonadota</taxon>
        <taxon>Gammaproteobacteria</taxon>
        <taxon>Legionellales</taxon>
        <taxon>Legionellaceae</taxon>
        <taxon>Legionella</taxon>
    </lineage>
</organism>
<feature type="binding site" evidence="6">
    <location>
        <position position="253"/>
    </location>
    <ligand>
        <name>alpha-maltose 1-phosphate</name>
        <dbReference type="ChEBI" id="CHEBI:63576"/>
    </ligand>
</feature>
<dbReference type="GO" id="GO:0004553">
    <property type="term" value="F:hydrolase activity, hydrolyzing O-glycosyl compounds"/>
    <property type="evidence" value="ECO:0007669"/>
    <property type="project" value="InterPro"/>
</dbReference>
<comment type="similarity">
    <text evidence="6">Belongs to the glycosyl hydrolase 13 family. GlgE subfamily.</text>
</comment>